<reference evidence="2" key="2">
    <citation type="submission" date="2017-06" db="EMBL/GenBank/DDBJ databases">
        <title>WGS assembly of Brachypodium distachyon.</title>
        <authorList>
            <consortium name="The International Brachypodium Initiative"/>
            <person name="Lucas S."/>
            <person name="Harmon-Smith M."/>
            <person name="Lail K."/>
            <person name="Tice H."/>
            <person name="Grimwood J."/>
            <person name="Bruce D."/>
            <person name="Barry K."/>
            <person name="Shu S."/>
            <person name="Lindquist E."/>
            <person name="Wang M."/>
            <person name="Pitluck S."/>
            <person name="Vogel J.P."/>
            <person name="Garvin D.F."/>
            <person name="Mockler T.C."/>
            <person name="Schmutz J."/>
            <person name="Rokhsar D."/>
            <person name="Bevan M.W."/>
        </authorList>
    </citation>
    <scope>NUCLEOTIDE SEQUENCE</scope>
    <source>
        <strain evidence="2">Bd21</strain>
    </source>
</reference>
<feature type="transmembrane region" description="Helical" evidence="1">
    <location>
        <begin position="34"/>
        <end position="65"/>
    </location>
</feature>
<organism evidence="2">
    <name type="scientific">Brachypodium distachyon</name>
    <name type="common">Purple false brome</name>
    <name type="synonym">Trachynia distachya</name>
    <dbReference type="NCBI Taxonomy" id="15368"/>
    <lineage>
        <taxon>Eukaryota</taxon>
        <taxon>Viridiplantae</taxon>
        <taxon>Streptophyta</taxon>
        <taxon>Embryophyta</taxon>
        <taxon>Tracheophyta</taxon>
        <taxon>Spermatophyta</taxon>
        <taxon>Magnoliopsida</taxon>
        <taxon>Liliopsida</taxon>
        <taxon>Poales</taxon>
        <taxon>Poaceae</taxon>
        <taxon>BOP clade</taxon>
        <taxon>Pooideae</taxon>
        <taxon>Stipodae</taxon>
        <taxon>Brachypodieae</taxon>
        <taxon>Brachypodium</taxon>
    </lineage>
</organism>
<keyword evidence="1" id="KW-1133">Transmembrane helix</keyword>
<dbReference type="AlphaFoldDB" id="A0A0Q3IR47"/>
<dbReference type="Gramene" id="KQK08291">
    <property type="protein sequence ID" value="KQK08291"/>
    <property type="gene ID" value="BRADI_2g40953v3"/>
</dbReference>
<evidence type="ECO:0000313" key="2">
    <source>
        <dbReference type="EMBL" id="KQK08291.1"/>
    </source>
</evidence>
<reference evidence="2 3" key="1">
    <citation type="journal article" date="2010" name="Nature">
        <title>Genome sequencing and analysis of the model grass Brachypodium distachyon.</title>
        <authorList>
            <consortium name="International Brachypodium Initiative"/>
        </authorList>
    </citation>
    <scope>NUCLEOTIDE SEQUENCE [LARGE SCALE GENOMIC DNA]</scope>
    <source>
        <strain evidence="2 3">Bd21</strain>
    </source>
</reference>
<evidence type="ECO:0000313" key="3">
    <source>
        <dbReference type="EnsemblPlants" id="KQK08291"/>
    </source>
</evidence>
<keyword evidence="1" id="KW-0472">Membrane</keyword>
<evidence type="ECO:0000313" key="4">
    <source>
        <dbReference type="Proteomes" id="UP000008810"/>
    </source>
</evidence>
<reference evidence="3" key="3">
    <citation type="submission" date="2018-08" db="UniProtKB">
        <authorList>
            <consortium name="EnsemblPlants"/>
        </authorList>
    </citation>
    <scope>IDENTIFICATION</scope>
    <source>
        <strain evidence="3">cv. Bd21</strain>
    </source>
</reference>
<dbReference type="Proteomes" id="UP000008810">
    <property type="component" value="Chromosome 2"/>
</dbReference>
<protein>
    <submittedName>
        <fullName evidence="2 3">Uncharacterized protein</fullName>
    </submittedName>
</protein>
<accession>A0A0Q3IR47</accession>
<dbReference type="InParanoid" id="A0A0Q3IR47"/>
<sequence>MLFVDDLYSCFCRLSNVPCGGGGVCSASAVLRQLLTVCFCCTFGTLVAILLSSLVSSMAILSLIVSERSDVGLPYLAATM</sequence>
<keyword evidence="4" id="KW-1185">Reference proteome</keyword>
<name>A0A0Q3IR47_BRADI</name>
<dbReference type="EnsemblPlants" id="KQK08291">
    <property type="protein sequence ID" value="KQK08291"/>
    <property type="gene ID" value="BRADI_2g40953v3"/>
</dbReference>
<keyword evidence="1" id="KW-0812">Transmembrane</keyword>
<proteinExistence type="predicted"/>
<dbReference type="EMBL" id="CM000881">
    <property type="protein sequence ID" value="KQK08291.1"/>
    <property type="molecule type" value="Genomic_DNA"/>
</dbReference>
<evidence type="ECO:0000256" key="1">
    <source>
        <dbReference type="SAM" id="Phobius"/>
    </source>
</evidence>
<gene>
    <name evidence="2" type="ORF">BRADI_2g40953v3</name>
</gene>